<proteinExistence type="predicted"/>
<reference evidence="1" key="2">
    <citation type="submission" date="2015-07" db="EMBL/GenBank/DDBJ databases">
        <authorList>
            <person name="Noorani M."/>
        </authorList>
    </citation>
    <scope>NUCLEOTIDE SEQUENCE</scope>
    <source>
        <strain evidence="1">Yugu1</strain>
    </source>
</reference>
<organism evidence="1">
    <name type="scientific">Setaria italica</name>
    <name type="common">Foxtail millet</name>
    <name type="synonym">Panicum italicum</name>
    <dbReference type="NCBI Taxonomy" id="4555"/>
    <lineage>
        <taxon>Eukaryota</taxon>
        <taxon>Viridiplantae</taxon>
        <taxon>Streptophyta</taxon>
        <taxon>Embryophyta</taxon>
        <taxon>Tracheophyta</taxon>
        <taxon>Spermatophyta</taxon>
        <taxon>Magnoliopsida</taxon>
        <taxon>Liliopsida</taxon>
        <taxon>Poales</taxon>
        <taxon>Poaceae</taxon>
        <taxon>PACMAD clade</taxon>
        <taxon>Panicoideae</taxon>
        <taxon>Panicodae</taxon>
        <taxon>Paniceae</taxon>
        <taxon>Cenchrinae</taxon>
        <taxon>Setaria</taxon>
    </lineage>
</organism>
<protein>
    <submittedName>
        <fullName evidence="1">Uncharacterized protein</fullName>
    </submittedName>
</protein>
<name>A0A368RMS6_SETIT</name>
<gene>
    <name evidence="1" type="ORF">SETIT_6G174600v2</name>
</gene>
<dbReference type="AlphaFoldDB" id="A0A368RMS6"/>
<dbReference type="EMBL" id="CM003533">
    <property type="protein sequence ID" value="RCV31408.1"/>
    <property type="molecule type" value="Genomic_DNA"/>
</dbReference>
<evidence type="ECO:0000313" key="1">
    <source>
        <dbReference type="EMBL" id="RCV31408.1"/>
    </source>
</evidence>
<reference evidence="1" key="1">
    <citation type="journal article" date="2012" name="Nat. Biotechnol.">
        <title>Reference genome sequence of the model plant Setaria.</title>
        <authorList>
            <person name="Bennetzen J.L."/>
            <person name="Schmutz J."/>
            <person name="Wang H."/>
            <person name="Percifield R."/>
            <person name="Hawkins J."/>
            <person name="Pontaroli A.C."/>
            <person name="Estep M."/>
            <person name="Feng L."/>
            <person name="Vaughn J.N."/>
            <person name="Grimwood J."/>
            <person name="Jenkins J."/>
            <person name="Barry K."/>
            <person name="Lindquist E."/>
            <person name="Hellsten U."/>
            <person name="Deshpande S."/>
            <person name="Wang X."/>
            <person name="Wu X."/>
            <person name="Mitros T."/>
            <person name="Triplett J."/>
            <person name="Yang X."/>
            <person name="Ye C.Y."/>
            <person name="Mauro-Herrera M."/>
            <person name="Wang L."/>
            <person name="Li P."/>
            <person name="Sharma M."/>
            <person name="Sharma R."/>
            <person name="Ronald P.C."/>
            <person name="Panaud O."/>
            <person name="Kellogg E.A."/>
            <person name="Brutnell T.P."/>
            <person name="Doust A.N."/>
            <person name="Tuskan G.A."/>
            <person name="Rokhsar D."/>
            <person name="Devos K.M."/>
        </authorList>
    </citation>
    <scope>NUCLEOTIDE SEQUENCE [LARGE SCALE GENOMIC DNA]</scope>
    <source>
        <strain evidence="1">Yugu1</strain>
    </source>
</reference>
<accession>A0A368RMS6</accession>
<sequence length="86" mass="9738">MGRGERHTLARKKQQHREERFGKEYLFTGSRVVTAASYPPLERTRLAWNDQILRSTRLPKTSKVKDAASTDAALARYRLPIAPSGA</sequence>